<sequence>MAKRVQVVLTAPVPKLGTAGEVVEVAPGYARNYLIPQGKAVAATANVLRQVQRRQEQERQRKIREKEEALARRAALEVIGQLTIPMTAGENENLFGSVTEKDVAEMIQAGAGQTVDRREITIPEIRKLGAYEAQVRLHPEVIATVKFKVIPAKGAA</sequence>
<dbReference type="InterPro" id="IPR036935">
    <property type="entry name" value="Ribosomal_bL9_N_sf"/>
</dbReference>
<dbReference type="GO" id="GO:1990904">
    <property type="term" value="C:ribonucleoprotein complex"/>
    <property type="evidence" value="ECO:0007669"/>
    <property type="project" value="UniProtKB-KW"/>
</dbReference>
<dbReference type="InterPro" id="IPR036791">
    <property type="entry name" value="Ribosomal_bL9_C_sf"/>
</dbReference>
<evidence type="ECO:0000256" key="3">
    <source>
        <dbReference type="ARBA" id="ARBA00022884"/>
    </source>
</evidence>
<evidence type="ECO:0000313" key="9">
    <source>
        <dbReference type="EMBL" id="APB33773.1"/>
    </source>
</evidence>
<dbReference type="GO" id="GO:0006412">
    <property type="term" value="P:translation"/>
    <property type="evidence" value="ECO:0007669"/>
    <property type="project" value="UniProtKB-UniRule"/>
</dbReference>
<protein>
    <recommendedName>
        <fullName evidence="6 7">Large ribosomal subunit protein bL9</fullName>
    </recommendedName>
</protein>
<evidence type="ECO:0000256" key="5">
    <source>
        <dbReference type="ARBA" id="ARBA00023274"/>
    </source>
</evidence>
<keyword evidence="10" id="KW-1185">Reference proteome</keyword>
<dbReference type="InterPro" id="IPR000244">
    <property type="entry name" value="Ribosomal_bL9"/>
</dbReference>
<dbReference type="Gene3D" id="3.10.430.100">
    <property type="entry name" value="Ribosomal protein L9, C-terminal domain"/>
    <property type="match status" value="1"/>
</dbReference>
<dbReference type="GO" id="GO:0005840">
    <property type="term" value="C:ribosome"/>
    <property type="evidence" value="ECO:0007669"/>
    <property type="project" value="UniProtKB-KW"/>
</dbReference>
<comment type="function">
    <text evidence="7">Binds to the 23S rRNA.</text>
</comment>
<dbReference type="STRING" id="1188229.GlitD10_1451"/>
<organism evidence="9 10">
    <name type="scientific">Gloeomargarita lithophora Alchichica-D10</name>
    <dbReference type="NCBI Taxonomy" id="1188229"/>
    <lineage>
        <taxon>Bacteria</taxon>
        <taxon>Bacillati</taxon>
        <taxon>Cyanobacteriota</taxon>
        <taxon>Cyanophyceae</taxon>
        <taxon>Gloeomargaritales</taxon>
        <taxon>Gloeomargaritaceae</taxon>
        <taxon>Gloeomargarita</taxon>
    </lineage>
</organism>
<keyword evidence="4 7" id="KW-0689">Ribosomal protein</keyword>
<name>A0A1J0ACW1_9CYAN</name>
<keyword evidence="2 7" id="KW-0699">rRNA-binding</keyword>
<dbReference type="SUPFAM" id="SSF55658">
    <property type="entry name" value="L9 N-domain-like"/>
    <property type="match status" value="1"/>
</dbReference>
<evidence type="ECO:0000256" key="6">
    <source>
        <dbReference type="ARBA" id="ARBA00035292"/>
    </source>
</evidence>
<dbReference type="OrthoDB" id="9788336at2"/>
<proteinExistence type="inferred from homology"/>
<comment type="similarity">
    <text evidence="1 7">Belongs to the bacterial ribosomal protein bL9 family.</text>
</comment>
<dbReference type="PROSITE" id="PS00651">
    <property type="entry name" value="RIBOSOMAL_L9"/>
    <property type="match status" value="1"/>
</dbReference>
<dbReference type="Proteomes" id="UP000180235">
    <property type="component" value="Chromosome"/>
</dbReference>
<dbReference type="RefSeq" id="WP_071454308.1">
    <property type="nucleotide sequence ID" value="NZ_CP017675.1"/>
</dbReference>
<accession>A0A1J0ACW1</accession>
<dbReference type="HAMAP" id="MF_00503">
    <property type="entry name" value="Ribosomal_bL9"/>
    <property type="match status" value="1"/>
</dbReference>
<keyword evidence="5 7" id="KW-0687">Ribonucleoprotein</keyword>
<evidence type="ECO:0000256" key="1">
    <source>
        <dbReference type="ARBA" id="ARBA00010605"/>
    </source>
</evidence>
<dbReference type="Pfam" id="PF01281">
    <property type="entry name" value="Ribosomal_L9_N"/>
    <property type="match status" value="1"/>
</dbReference>
<dbReference type="AlphaFoldDB" id="A0A1J0ACW1"/>
<evidence type="ECO:0000256" key="4">
    <source>
        <dbReference type="ARBA" id="ARBA00022980"/>
    </source>
</evidence>
<dbReference type="GO" id="GO:0003735">
    <property type="term" value="F:structural constituent of ribosome"/>
    <property type="evidence" value="ECO:0007669"/>
    <property type="project" value="InterPro"/>
</dbReference>
<dbReference type="Pfam" id="PF03948">
    <property type="entry name" value="Ribosomal_L9_C"/>
    <property type="match status" value="1"/>
</dbReference>
<evidence type="ECO:0000313" key="10">
    <source>
        <dbReference type="Proteomes" id="UP000180235"/>
    </source>
</evidence>
<dbReference type="SUPFAM" id="SSF55653">
    <property type="entry name" value="Ribosomal protein L9 C-domain"/>
    <property type="match status" value="1"/>
</dbReference>
<evidence type="ECO:0000256" key="7">
    <source>
        <dbReference type="HAMAP-Rule" id="MF_00503"/>
    </source>
</evidence>
<gene>
    <name evidence="7 9" type="primary">rplI</name>
    <name evidence="7" type="synonym">rpl9</name>
    <name evidence="9" type="ORF">GlitD10_1451</name>
</gene>
<dbReference type="KEGG" id="glt:GlitD10_1451"/>
<dbReference type="InterPro" id="IPR020594">
    <property type="entry name" value="Ribosomal_bL9_bac/chp"/>
</dbReference>
<feature type="domain" description="Ribosomal protein L9" evidence="8">
    <location>
        <begin position="17"/>
        <end position="44"/>
    </location>
</feature>
<dbReference type="EMBL" id="CP017675">
    <property type="protein sequence ID" value="APB33773.1"/>
    <property type="molecule type" value="Genomic_DNA"/>
</dbReference>
<keyword evidence="3 7" id="KW-0694">RNA-binding</keyword>
<dbReference type="Gene3D" id="3.40.5.10">
    <property type="entry name" value="Ribosomal protein L9, N-terminal domain"/>
    <property type="match status" value="1"/>
</dbReference>
<dbReference type="NCBIfam" id="TIGR00158">
    <property type="entry name" value="L9"/>
    <property type="match status" value="1"/>
</dbReference>
<dbReference type="PANTHER" id="PTHR21368">
    <property type="entry name" value="50S RIBOSOMAL PROTEIN L9"/>
    <property type="match status" value="1"/>
</dbReference>
<dbReference type="InterPro" id="IPR009027">
    <property type="entry name" value="Ribosomal_bL9/RNase_H1_N"/>
</dbReference>
<evidence type="ECO:0000259" key="8">
    <source>
        <dbReference type="PROSITE" id="PS00651"/>
    </source>
</evidence>
<reference evidence="9 10" key="1">
    <citation type="submission" date="2016-10" db="EMBL/GenBank/DDBJ databases">
        <title>Description of Gloeomargarita lithophora gen. nov., sp. nov., a thylakoid-bearing basal-branching cyanobacterium with intracellular carbonates, and proposal for Gloeomargaritales ord. nov.</title>
        <authorList>
            <person name="Moreira D."/>
            <person name="Tavera R."/>
            <person name="Benzerara K."/>
            <person name="Skouri-Panet F."/>
            <person name="Couradeau E."/>
            <person name="Gerard E."/>
            <person name="Loussert C."/>
            <person name="Novelo E."/>
            <person name="Zivanovic Y."/>
            <person name="Lopez-Garcia P."/>
        </authorList>
    </citation>
    <scope>NUCLEOTIDE SEQUENCE [LARGE SCALE GENOMIC DNA]</scope>
    <source>
        <strain evidence="9 10">D10</strain>
    </source>
</reference>
<evidence type="ECO:0000256" key="2">
    <source>
        <dbReference type="ARBA" id="ARBA00022730"/>
    </source>
</evidence>
<dbReference type="GO" id="GO:0019843">
    <property type="term" value="F:rRNA binding"/>
    <property type="evidence" value="ECO:0007669"/>
    <property type="project" value="UniProtKB-UniRule"/>
</dbReference>
<dbReference type="InterPro" id="IPR020070">
    <property type="entry name" value="Ribosomal_bL9_N"/>
</dbReference>
<dbReference type="InterPro" id="IPR020069">
    <property type="entry name" value="Ribosomal_bL9_C"/>
</dbReference>